<organism evidence="1 2">
    <name type="scientific">Candidatus Bealeia paramacronuclearis</name>
    <dbReference type="NCBI Taxonomy" id="1921001"/>
    <lineage>
        <taxon>Bacteria</taxon>
        <taxon>Pseudomonadati</taxon>
        <taxon>Pseudomonadota</taxon>
        <taxon>Alphaproteobacteria</taxon>
        <taxon>Holosporales</taxon>
        <taxon>Holosporaceae</taxon>
        <taxon>Candidatus Bealeia</taxon>
    </lineage>
</organism>
<dbReference type="EMBL" id="CP133270">
    <property type="protein sequence ID" value="WVX66975.1"/>
    <property type="molecule type" value="Genomic_DNA"/>
</dbReference>
<protein>
    <submittedName>
        <fullName evidence="1">Uncharacterized protein</fullName>
    </submittedName>
</protein>
<proteinExistence type="predicted"/>
<dbReference type="RefSeq" id="WP_338453450.1">
    <property type="nucleotide sequence ID" value="NZ_CP133270.1"/>
</dbReference>
<evidence type="ECO:0000313" key="2">
    <source>
        <dbReference type="Proteomes" id="UP001330434"/>
    </source>
</evidence>
<accession>A0ABZ2C6H3</accession>
<dbReference type="Proteomes" id="UP001330434">
    <property type="component" value="Chromosome"/>
</dbReference>
<evidence type="ECO:0000313" key="1">
    <source>
        <dbReference type="EMBL" id="WVX66975.1"/>
    </source>
</evidence>
<gene>
    <name evidence="1" type="ORF">Bealeia1_01170</name>
</gene>
<name>A0ABZ2C6H3_9PROT</name>
<reference evidence="1 2" key="1">
    <citation type="journal article" date="2024" name="Environ. Microbiol.">
        <title>Novel evolutionary insights on the interactions of the Holosporales (Alphaproteobacteria) with eukaryotic hosts from comparative genomics.</title>
        <authorList>
            <person name="Giovannini M."/>
            <person name="Petroni G."/>
            <person name="Castelli M."/>
        </authorList>
    </citation>
    <scope>NUCLEOTIDE SEQUENCE [LARGE SCALE GENOMIC DNA]</scope>
    <source>
        <strain evidence="1 2">US_Bl 15I1</strain>
    </source>
</reference>
<sequence>MKIYFAGAALSEAFDEKKHARYDFAVFALSISQKENEVARAEIKMENEPGKLEHLKKYEKFFISWESQGKSELIFTGIPSRGNQTCEGYFCVFELYAAPPHLEEDVKAFLERQKKAPYWDPLFVPPEKRGKSLEVQDTLLESLYVDRKSWELKRSSFFKGSQKIDLKGNFLRESFINYVVQTPLRAVTVKLKAEWMQDQEGYVDIARVIARKFPGFQINSFSSIGIEANWPKQGQKVGRSGYEVIKSRFDRIKPNAHEPIPFSPPLKAHLGIEKYYVRRHWYDAKLYLRWQYRQKRRETLLFTLQHEFQKGASLDGEVKEISISLQNINPEPRSYRWIPKAYYREGMLVTLGAYTYVAKDDHKSSYIFEEDRAHWKLKSDSALGREERVDETFFLSPRGRQAFEHGLTLAQYHLAKSARSSEIKVTGSWEDLLSVTTDHTVRLEDPRIPGGQAQGKVVHYRIYAEGEGGRRAVEITIAHTLGIAPKTKVQLQEKYAPHFALDGYCEEDYLTKSGLLRAAPSGIAYYDFGGQCPREGLLNWRRLHSVRMVKSVAVKNGPIEQLKALVTAQGQFKEVLKDKQTQVQVQLYDLRTKPCLDHKIEVTLAGGWSAPVWG</sequence>
<keyword evidence="2" id="KW-1185">Reference proteome</keyword>